<evidence type="ECO:0000313" key="2">
    <source>
        <dbReference type="Proteomes" id="UP001501666"/>
    </source>
</evidence>
<reference evidence="1 2" key="1">
    <citation type="journal article" date="2019" name="Int. J. Syst. Evol. Microbiol.">
        <title>The Global Catalogue of Microorganisms (GCM) 10K type strain sequencing project: providing services to taxonomists for standard genome sequencing and annotation.</title>
        <authorList>
            <consortium name="The Broad Institute Genomics Platform"/>
            <consortium name="The Broad Institute Genome Sequencing Center for Infectious Disease"/>
            <person name="Wu L."/>
            <person name="Ma J."/>
        </authorList>
    </citation>
    <scope>NUCLEOTIDE SEQUENCE [LARGE SCALE GENOMIC DNA]</scope>
    <source>
        <strain evidence="1 2">JCM 6835</strain>
    </source>
</reference>
<sequence length="386" mass="41837">MRTVAVENYWPEYGTIVIRDAPGVDPASRPLRGVPLLGEHDMDAQPGGTIARAGDAWLQAVARDGRHRVRLEAHDAPLPLDDGWDDVVETPYHANTGSVMLTTVLHSEVYSDRPLRLGPPGLYRVRVSCRRTPPEIPGLEASKGDLWRMQFWATSGSHEPPLWLSRSHPAVPPPLTRWETSLGLPSQEVLHAVRVAAAAGDATEEQIAAAYHPWSSSSGDWGAPLSDTLSEFAVQLGVPAPTTRLELLPFLVAAGLVVAWTSGGATRYQLSTKPPRADEVVRLSAEQAAALRRQDAFHRYTRLAADLAAVAVWSPGQTVSETMEELAERLLAPAAEIGQALGYGVERGLLSVRGKDAFTAVPRPPLQTEPGSNVREAMRLRGEEAR</sequence>
<dbReference type="RefSeq" id="WP_346150060.1">
    <property type="nucleotide sequence ID" value="NZ_BAAATE010000015.1"/>
</dbReference>
<comment type="caution">
    <text evidence="1">The sequence shown here is derived from an EMBL/GenBank/DDBJ whole genome shotgun (WGS) entry which is preliminary data.</text>
</comment>
<keyword evidence="2" id="KW-1185">Reference proteome</keyword>
<proteinExistence type="predicted"/>
<gene>
    <name evidence="1" type="ORF">GCM10010412_053270</name>
</gene>
<name>A0ABN3SBF6_9ACTN</name>
<protein>
    <submittedName>
        <fullName evidence="1">Uncharacterized protein</fullName>
    </submittedName>
</protein>
<evidence type="ECO:0000313" key="1">
    <source>
        <dbReference type="EMBL" id="GAA2673013.1"/>
    </source>
</evidence>
<dbReference type="EMBL" id="BAAATE010000015">
    <property type="protein sequence ID" value="GAA2673013.1"/>
    <property type="molecule type" value="Genomic_DNA"/>
</dbReference>
<dbReference type="Pfam" id="PF19508">
    <property type="entry name" value="DUF6042"/>
    <property type="match status" value="1"/>
</dbReference>
<accession>A0ABN3SBF6</accession>
<dbReference type="Proteomes" id="UP001501666">
    <property type="component" value="Unassembled WGS sequence"/>
</dbReference>
<organism evidence="1 2">
    <name type="scientific">Nonomuraea recticatena</name>
    <dbReference type="NCBI Taxonomy" id="46178"/>
    <lineage>
        <taxon>Bacteria</taxon>
        <taxon>Bacillati</taxon>
        <taxon>Actinomycetota</taxon>
        <taxon>Actinomycetes</taxon>
        <taxon>Streptosporangiales</taxon>
        <taxon>Streptosporangiaceae</taxon>
        <taxon>Nonomuraea</taxon>
    </lineage>
</organism>
<dbReference type="InterPro" id="IPR046105">
    <property type="entry name" value="DUF6042"/>
</dbReference>